<name>A0ABX6GW46_9MICO</name>
<feature type="transmembrane region" description="Helical" evidence="2">
    <location>
        <begin position="130"/>
        <end position="151"/>
    </location>
</feature>
<proteinExistence type="predicted"/>
<keyword evidence="4" id="KW-1185">Reference proteome</keyword>
<keyword evidence="2" id="KW-1133">Transmembrane helix</keyword>
<organism evidence="3 4">
    <name type="scientific">Rathayibacter festucae</name>
    <dbReference type="NCBI Taxonomy" id="110937"/>
    <lineage>
        <taxon>Bacteria</taxon>
        <taxon>Bacillati</taxon>
        <taxon>Actinomycetota</taxon>
        <taxon>Actinomycetes</taxon>
        <taxon>Micrococcales</taxon>
        <taxon>Microbacteriaceae</taxon>
        <taxon>Rathayibacter</taxon>
    </lineage>
</organism>
<dbReference type="Proteomes" id="UP000464597">
    <property type="component" value="Chromosome"/>
</dbReference>
<evidence type="ECO:0000256" key="1">
    <source>
        <dbReference type="SAM" id="MobiDB-lite"/>
    </source>
</evidence>
<feature type="transmembrane region" description="Helical" evidence="2">
    <location>
        <begin position="55"/>
        <end position="77"/>
    </location>
</feature>
<gene>
    <name evidence="3" type="ORF">GSU69_02515</name>
</gene>
<protein>
    <recommendedName>
        <fullName evidence="5">Integral membrane protein</fullName>
    </recommendedName>
</protein>
<evidence type="ECO:0008006" key="5">
    <source>
        <dbReference type="Google" id="ProtNLM"/>
    </source>
</evidence>
<dbReference type="EMBL" id="CP047180">
    <property type="protein sequence ID" value="QHC61683.1"/>
    <property type="molecule type" value="Genomic_DNA"/>
</dbReference>
<evidence type="ECO:0000256" key="2">
    <source>
        <dbReference type="SAM" id="Phobius"/>
    </source>
</evidence>
<accession>A0ABX6GW46</accession>
<feature type="compositionally biased region" description="Pro residues" evidence="1">
    <location>
        <begin position="1"/>
        <end position="11"/>
    </location>
</feature>
<reference evidence="4" key="1">
    <citation type="submission" date="2019-12" db="EMBL/GenBank/DDBJ databases">
        <title>Complete and draft genome sequences of new strains and members of some known species of the genus Rathayibacter isolated from plants.</title>
        <authorList>
            <person name="Tarlachkov S.V."/>
            <person name="Starodumova I.P."/>
            <person name="Dorofeeva L.V."/>
            <person name="Prisyazhnaya N.V."/>
            <person name="Leyn S."/>
            <person name="Zlamal J."/>
            <person name="Elan M."/>
            <person name="Osterman A.L."/>
            <person name="Nadler S."/>
            <person name="Subbotin S.A."/>
            <person name="Evtushenko L.I."/>
        </authorList>
    </citation>
    <scope>NUCLEOTIDE SEQUENCE [LARGE SCALE GENOMIC DNA]</scope>
    <source>
        <strain evidence="4">VKM Ac-2802</strain>
    </source>
</reference>
<feature type="region of interest" description="Disordered" evidence="1">
    <location>
        <begin position="1"/>
        <end position="27"/>
    </location>
</feature>
<feature type="transmembrane region" description="Helical" evidence="2">
    <location>
        <begin position="97"/>
        <end position="123"/>
    </location>
</feature>
<evidence type="ECO:0000313" key="3">
    <source>
        <dbReference type="EMBL" id="QHC61683.1"/>
    </source>
</evidence>
<evidence type="ECO:0000313" key="4">
    <source>
        <dbReference type="Proteomes" id="UP000464597"/>
    </source>
</evidence>
<dbReference type="RefSeq" id="WP_159421981.1">
    <property type="nucleotide sequence ID" value="NZ_CP047180.1"/>
</dbReference>
<sequence>MSEPQLPPPPPPRRESRPDWRPPTSVESVQALESARAGTAPTLDGSRRPVRVWDLVLTMVLILCALGATLLLSYFGLFFAMASDSCMGGNDCDTGLIGWGVLVAAGGVWVPFLAAIAVSIVLLVVRRIAFWVPIAGLALSFGCTLLGGWMATVGSGT</sequence>
<keyword evidence="2" id="KW-0812">Transmembrane</keyword>
<keyword evidence="2" id="KW-0472">Membrane</keyword>